<dbReference type="PANTHER" id="PTHR30289:SF1">
    <property type="entry name" value="PEBP (PHOSPHATIDYLETHANOLAMINE-BINDING PROTEIN) FAMILY PROTEIN"/>
    <property type="match status" value="1"/>
</dbReference>
<dbReference type="CDD" id="cd00865">
    <property type="entry name" value="PEBP_bact_arch"/>
    <property type="match status" value="1"/>
</dbReference>
<evidence type="ECO:0000313" key="3">
    <source>
        <dbReference type="Proteomes" id="UP000186098"/>
    </source>
</evidence>
<dbReference type="EMBL" id="FTOM01000013">
    <property type="protein sequence ID" value="SIS91945.1"/>
    <property type="molecule type" value="Genomic_DNA"/>
</dbReference>
<sequence>MKTISTAMAAATTLLGVMSASADEFKLTSPDLAAGASISASQYANAFGCSGENARPALAWSGAPEGTKGFAVTLYDKDAPTGSGFWHWVVTGIAASATGIDAQELPDGAKVGMNDAGVKQFIGPCPPVGRQHTYEYSVYALDTDTLGAPDDATDALTGFFLWQHTLAKATLDFTAGPRK</sequence>
<proteinExistence type="predicted"/>
<feature type="signal peptide" evidence="1">
    <location>
        <begin position="1"/>
        <end position="22"/>
    </location>
</feature>
<dbReference type="Pfam" id="PF01161">
    <property type="entry name" value="PBP"/>
    <property type="match status" value="1"/>
</dbReference>
<name>A0A1N7N0U6_9RHOB</name>
<protein>
    <submittedName>
        <fullName evidence="2">Phospholipid-binding protein, PBP family</fullName>
    </submittedName>
</protein>
<keyword evidence="3" id="KW-1185">Reference proteome</keyword>
<dbReference type="STRING" id="407234.SAMN05421795_11315"/>
<dbReference type="Proteomes" id="UP000186098">
    <property type="component" value="Unassembled WGS sequence"/>
</dbReference>
<organism evidence="2 3">
    <name type="scientific">Phaeovulum vinaykumarii</name>
    <dbReference type="NCBI Taxonomy" id="407234"/>
    <lineage>
        <taxon>Bacteria</taxon>
        <taxon>Pseudomonadati</taxon>
        <taxon>Pseudomonadota</taxon>
        <taxon>Alphaproteobacteria</taxon>
        <taxon>Rhodobacterales</taxon>
        <taxon>Paracoccaceae</taxon>
        <taxon>Phaeovulum</taxon>
    </lineage>
</organism>
<feature type="chain" id="PRO_5012636659" evidence="1">
    <location>
        <begin position="23"/>
        <end position="179"/>
    </location>
</feature>
<dbReference type="PANTHER" id="PTHR30289">
    <property type="entry name" value="UNCHARACTERIZED PROTEIN YBCL-RELATED"/>
    <property type="match status" value="1"/>
</dbReference>
<gene>
    <name evidence="2" type="ORF">SAMN05421795_11315</name>
</gene>
<dbReference type="RefSeq" id="WP_076367802.1">
    <property type="nucleotide sequence ID" value="NZ_FTOM01000013.1"/>
</dbReference>
<dbReference type="InterPro" id="IPR036610">
    <property type="entry name" value="PEBP-like_sf"/>
</dbReference>
<dbReference type="OrthoDB" id="9797506at2"/>
<dbReference type="NCBIfam" id="TIGR00481">
    <property type="entry name" value="YbhB/YbcL family Raf kinase inhibitor-like protein"/>
    <property type="match status" value="1"/>
</dbReference>
<evidence type="ECO:0000313" key="2">
    <source>
        <dbReference type="EMBL" id="SIS91945.1"/>
    </source>
</evidence>
<evidence type="ECO:0000256" key="1">
    <source>
        <dbReference type="SAM" id="SignalP"/>
    </source>
</evidence>
<dbReference type="SUPFAM" id="SSF49777">
    <property type="entry name" value="PEBP-like"/>
    <property type="match status" value="1"/>
</dbReference>
<accession>A0A1N7N0U6</accession>
<dbReference type="InterPro" id="IPR008914">
    <property type="entry name" value="PEBP"/>
</dbReference>
<keyword evidence="1" id="KW-0732">Signal</keyword>
<dbReference type="AlphaFoldDB" id="A0A1N7N0U6"/>
<dbReference type="Gene3D" id="3.90.280.10">
    <property type="entry name" value="PEBP-like"/>
    <property type="match status" value="1"/>
</dbReference>
<reference evidence="3" key="1">
    <citation type="submission" date="2017-01" db="EMBL/GenBank/DDBJ databases">
        <authorList>
            <person name="Varghese N."/>
            <person name="Submissions S."/>
        </authorList>
    </citation>
    <scope>NUCLEOTIDE SEQUENCE [LARGE SCALE GENOMIC DNA]</scope>
    <source>
        <strain evidence="3">DSM 18714</strain>
    </source>
</reference>
<dbReference type="InterPro" id="IPR005247">
    <property type="entry name" value="YbhB_YbcL/LppC-like"/>
</dbReference>